<evidence type="ECO:0000313" key="2">
    <source>
        <dbReference type="EMBL" id="GAX72599.1"/>
    </source>
</evidence>
<name>A0A250WPI2_9CHLO</name>
<keyword evidence="3" id="KW-1185">Reference proteome</keyword>
<feature type="region of interest" description="Disordered" evidence="1">
    <location>
        <begin position="989"/>
        <end position="1046"/>
    </location>
</feature>
<feature type="region of interest" description="Disordered" evidence="1">
    <location>
        <begin position="2102"/>
        <end position="2121"/>
    </location>
</feature>
<feature type="compositionally biased region" description="Polar residues" evidence="1">
    <location>
        <begin position="118"/>
        <end position="134"/>
    </location>
</feature>
<feature type="compositionally biased region" description="Low complexity" evidence="1">
    <location>
        <begin position="381"/>
        <end position="398"/>
    </location>
</feature>
<feature type="compositionally biased region" description="Polar residues" evidence="1">
    <location>
        <begin position="74"/>
        <end position="93"/>
    </location>
</feature>
<dbReference type="OrthoDB" id="10693177at2759"/>
<feature type="region of interest" description="Disordered" evidence="1">
    <location>
        <begin position="381"/>
        <end position="415"/>
    </location>
</feature>
<feature type="compositionally biased region" description="Polar residues" evidence="1">
    <location>
        <begin position="2106"/>
        <end position="2119"/>
    </location>
</feature>
<feature type="compositionally biased region" description="Low complexity" evidence="1">
    <location>
        <begin position="1673"/>
        <end position="1683"/>
    </location>
</feature>
<protein>
    <submittedName>
        <fullName evidence="2">Uncharacterized protein</fullName>
    </submittedName>
</protein>
<dbReference type="EMBL" id="BEGY01000001">
    <property type="protein sequence ID" value="GAX72599.1"/>
    <property type="molecule type" value="Genomic_DNA"/>
</dbReference>
<feature type="region of interest" description="Disordered" evidence="1">
    <location>
        <begin position="686"/>
        <end position="715"/>
    </location>
</feature>
<sequence>MSSRLLKELKNLSPWEWDSKPQTVGPGTLKDFEKVEECLTNRSTSRTRQVPPLRRAGSSCTPGSASLPRPTRIFGSSTEKGAEGSNSEPNSRSSMKRAPHFDTTPRTHPSHPRLGSGSRANNQDRCQEPGNSDTPLPARTLHLFLPSSTARPPQQHPSSYNHAQQQAATPSALPHQVITSTQPTPSLIKMSPPSSFGNDDDRSKLLAILSPSQRSIKLSAILSEALEAVEAGGRTLNPTIYTTPFPSALPCWSPLSSSAVLQNKVHTDILVPSTTAPAEPTVEHLLAVHTAPEPAAKCLQSMAVPNDLLDLGALRLTARDAAAASVSPCPYIRIQPAEAASPALTVNESVNEVGCGVDDVGDDPKAGLKDPAAGATILLQRTLSSSSSRSPSPMSETRPGSRSRSGTGDDVRSQARGYPVHHADTVGGCQAEQIEIHLGASSCMKIVVCSQEAGGCQQQAACTLASVQQQQQQADSSCLKEVAVELLTTCKAASSAAGSGRLLDSYQQVPPPHSAMLFSTATISHQPKQQCHIVLTSSPTHRVMHHSILSTSMRLGPGAACHVQAGVVSAKRTSEPNNVLPFHDDGFTKCPQESAPAPVVMSHHHDVTAAATPDEFNPSPPLSSEGLMDVTTVQPHLACLDSYQSAPPGPCPAAAAVIVVNNELCSASVPPDGCCTVNTMMTSSAHSSDDAAMSSADSAGPATTEAMSDAAGPCGRPRVPPVTVPLREVAGHAVGIKPMTTIGGGDEKMDLDVTAARATHDDEVNAAGTCTDADTVRPAVGAAPASVRQVSDDNSLPSSHHTPCCSALMHHSTAAGEPLLHSSAEQLPFVGDDAAEGTTQKQQGRNDGVTMINAMVPMITAPPAIESGTADYHVADEVEHHQQLPDSLLCPSASPRRSPPAVCSPAVDLAQERLKRWWQAASSISAGTVATEITGKATPSDEAAAAAVLCPEVGAAKSLLIVAHHDQAAAAAAAGQENELLEAKRSVAAEHQKYHRRENCNKSSSQQQQGGTSISASGFSKTATIPASRSGAATTTKPSTIMTNNNATNLSNNNLAATFDEIVKDVARICQASSVPPTSANIQQAVLLVQTLRNPASTPLHRLVALRQLQAWQQQCSSTAASGVPLHPSTAAAPRLPHTLVNCSASLFGTSAPIMELGVNTGKGADFSSPVSDWAPKSNKMDFSYRKDGVQAVPDNERHAMQPNRELKVPALTAGGCEISLLGRQRMEETCTAPPCTAPPITHHWSWQQQHPAELEILPLELLSKVPLTSEWDDMLQPALPELLHALLTGVKSLQAVAAHGTSGNGGKQQGFQHGNGCHPHVTLRGAAAADDDSSMWYTADALQNWLSCTSQLSQQLPAVRAAALPAPLMSGSSTPDAAAAAAAAGQSASAASTAVATAIAAAATLPVALAAGGSSLLPLMQAAVAASSNPLLLLCSLQLQQQQRQVASQPAAALPPSHLDAASHAVMAHKSNQLSSVTDLLSLQSVLQFPFTAGHQNIPTAAYNSAEHLLSNLINSIGSRGKPGSNHHMLPTEAAAAAVKLPALETKRRGGAGGSAAGTKKQRGGGNGGGAAAAAGTNDGALSLHDTGFPGFRSEDASGDAAAGAAGVGTPTLRRRISTAAGVGTPTLKRSISTAAGVGTPTLRRSISTATGVGTPTLRRSISTATGGVGKKGANNKGVTNKPGQHQLSQHKMAATAATATTASPSATLTGGAVCKKMPPASRFLMHPAAPSLMMTAGGTGSTIGGDSGNSRSAAGSWQVARESDLPAATGMFWQAAAVPPPHPLPSEGSLFLQTCQQPLMSSSTEDIGPVAPRPCSASTAAAAAAAAFSTPGGSLLLSLQRTPTLSDGLPDISGTHISSASASNAASCSDAKDLLSLQRTFTLLGDGLPDIIQGVKLQTSNAATADQSLSNLLTTHGTTPAALPLPGTMAACGGAKPHRIGFTTAASTTANRPEPLLYSAAGVAGQQELHHVPTSCLNGALTETSINTRIMPLVTMNAAAASVGNDVKNSLGSFSIVPCKRTAMEVATLQQHGSGVTGQIDKNVGGSMSQVHAHLSVEPGCMGWADENMWMSRASMAVAAGDKAVVAGGMLYSSQGAHSVPSAADQTAGHQAGQTAGHQAVPPVVSGIQETQKSFHWKKSRLL</sequence>
<dbReference type="Proteomes" id="UP000232323">
    <property type="component" value="Unassembled WGS sequence"/>
</dbReference>
<feature type="compositionally biased region" description="Polar residues" evidence="1">
    <location>
        <begin position="1654"/>
        <end position="1664"/>
    </location>
</feature>
<feature type="compositionally biased region" description="Low complexity" evidence="1">
    <location>
        <begin position="686"/>
        <end position="699"/>
    </location>
</feature>
<feature type="region of interest" description="Disordered" evidence="1">
    <location>
        <begin position="1"/>
        <end position="199"/>
    </location>
</feature>
<evidence type="ECO:0000313" key="3">
    <source>
        <dbReference type="Proteomes" id="UP000232323"/>
    </source>
</evidence>
<feature type="compositionally biased region" description="Polar residues" evidence="1">
    <location>
        <begin position="1019"/>
        <end position="1042"/>
    </location>
</feature>
<feature type="compositionally biased region" description="Low complexity" evidence="1">
    <location>
        <begin position="1003"/>
        <end position="1018"/>
    </location>
</feature>
<feature type="compositionally biased region" description="Basic and acidic residues" evidence="1">
    <location>
        <begin position="30"/>
        <end position="39"/>
    </location>
</feature>
<organism evidence="2 3">
    <name type="scientific">Chlamydomonas eustigma</name>
    <dbReference type="NCBI Taxonomy" id="1157962"/>
    <lineage>
        <taxon>Eukaryota</taxon>
        <taxon>Viridiplantae</taxon>
        <taxon>Chlorophyta</taxon>
        <taxon>core chlorophytes</taxon>
        <taxon>Chlorophyceae</taxon>
        <taxon>CS clade</taxon>
        <taxon>Chlamydomonadales</taxon>
        <taxon>Chlamydomonadaceae</taxon>
        <taxon>Chlamydomonas</taxon>
    </lineage>
</organism>
<feature type="compositionally biased region" description="Basic and acidic residues" evidence="1">
    <location>
        <begin position="989"/>
        <end position="1000"/>
    </location>
</feature>
<gene>
    <name evidence="2" type="ORF">CEUSTIGMA_g55.t1</name>
</gene>
<proteinExistence type="predicted"/>
<feature type="compositionally biased region" description="Basic and acidic residues" evidence="1">
    <location>
        <begin position="1"/>
        <end position="10"/>
    </location>
</feature>
<reference evidence="2 3" key="1">
    <citation type="submission" date="2017-08" db="EMBL/GenBank/DDBJ databases">
        <title>Acidophilic green algal genome provides insights into adaptation to an acidic environment.</title>
        <authorList>
            <person name="Hirooka S."/>
            <person name="Hirose Y."/>
            <person name="Kanesaki Y."/>
            <person name="Higuchi S."/>
            <person name="Fujiwara T."/>
            <person name="Onuma R."/>
            <person name="Era A."/>
            <person name="Ohbayashi R."/>
            <person name="Uzuka A."/>
            <person name="Nozaki H."/>
            <person name="Yoshikawa H."/>
            <person name="Miyagishima S.Y."/>
        </authorList>
    </citation>
    <scope>NUCLEOTIDE SEQUENCE [LARGE SCALE GENOMIC DNA]</scope>
    <source>
        <strain evidence="2 3">NIES-2499</strain>
    </source>
</reference>
<evidence type="ECO:0000256" key="1">
    <source>
        <dbReference type="SAM" id="MobiDB-lite"/>
    </source>
</evidence>
<feature type="region of interest" description="Disordered" evidence="1">
    <location>
        <begin position="1548"/>
        <end position="1574"/>
    </location>
</feature>
<accession>A0A250WPI2</accession>
<feature type="compositionally biased region" description="Polar residues" evidence="1">
    <location>
        <begin position="146"/>
        <end position="169"/>
    </location>
</feature>
<feature type="region of interest" description="Disordered" evidence="1">
    <location>
        <begin position="1654"/>
        <end position="1687"/>
    </location>
</feature>
<comment type="caution">
    <text evidence="2">The sequence shown here is derived from an EMBL/GenBank/DDBJ whole genome shotgun (WGS) entry which is preliminary data.</text>
</comment>